<dbReference type="GO" id="GO:0005525">
    <property type="term" value="F:GTP binding"/>
    <property type="evidence" value="ECO:0007669"/>
    <property type="project" value="InterPro"/>
</dbReference>
<proteinExistence type="predicted"/>
<evidence type="ECO:0000259" key="1">
    <source>
        <dbReference type="PROSITE" id="PS50936"/>
    </source>
</evidence>
<dbReference type="SUPFAM" id="SSF52540">
    <property type="entry name" value="P-loop containing nucleoside triphosphate hydrolases"/>
    <property type="match status" value="1"/>
</dbReference>
<evidence type="ECO:0000313" key="3">
    <source>
        <dbReference type="Proteomes" id="UP000005947"/>
    </source>
</evidence>
<dbReference type="Pfam" id="PF03193">
    <property type="entry name" value="RsgA_GTPase"/>
    <property type="match status" value="1"/>
</dbReference>
<dbReference type="EMBL" id="ACGK02000001">
    <property type="protein sequence ID" value="EGF23616.1"/>
    <property type="molecule type" value="Genomic_DNA"/>
</dbReference>
<dbReference type="NCBIfam" id="TIGR00157">
    <property type="entry name" value="ribosome small subunit-dependent GTPase A"/>
    <property type="match status" value="1"/>
</dbReference>
<dbReference type="Proteomes" id="UP000005947">
    <property type="component" value="Unassembled WGS sequence"/>
</dbReference>
<keyword evidence="3" id="KW-1185">Reference proteome</keyword>
<dbReference type="GO" id="GO:0003924">
    <property type="term" value="F:GTPase activity"/>
    <property type="evidence" value="ECO:0007669"/>
    <property type="project" value="InterPro"/>
</dbReference>
<gene>
    <name evidence="2" type="ORF">HMPREF0091_10563</name>
</gene>
<dbReference type="Gene3D" id="1.10.40.50">
    <property type="entry name" value="Probable gtpase engc, domain 3"/>
    <property type="match status" value="1"/>
</dbReference>
<organism evidence="2 3">
    <name type="scientific">Fannyhessea vaginae DSM 15829</name>
    <dbReference type="NCBI Taxonomy" id="525256"/>
    <lineage>
        <taxon>Bacteria</taxon>
        <taxon>Bacillati</taxon>
        <taxon>Actinomycetota</taxon>
        <taxon>Coriobacteriia</taxon>
        <taxon>Coriobacteriales</taxon>
        <taxon>Atopobiaceae</taxon>
        <taxon>Fannyhessea</taxon>
    </lineage>
</organism>
<dbReference type="PANTHER" id="PTHR32120">
    <property type="entry name" value="SMALL RIBOSOMAL SUBUNIT BIOGENESIS GTPASE RSGA"/>
    <property type="match status" value="1"/>
</dbReference>
<name>F1T4H2_9ACTN</name>
<reference evidence="2 3" key="1">
    <citation type="submission" date="2011-02" db="EMBL/GenBank/DDBJ databases">
        <authorList>
            <person name="Muzny D."/>
            <person name="Qin X."/>
            <person name="Buhay C."/>
            <person name="Dugan-Rocha S."/>
            <person name="Ding Y."/>
            <person name="Chen G."/>
            <person name="Hawes A."/>
            <person name="Holder M."/>
            <person name="Jhangiani S."/>
            <person name="Johnson A."/>
            <person name="Khan Z."/>
            <person name="Li Z."/>
            <person name="Liu W."/>
            <person name="Liu X."/>
            <person name="Perez L."/>
            <person name="Shen H."/>
            <person name="Wang Q."/>
            <person name="Watt J."/>
            <person name="Xi L."/>
            <person name="Xin Y."/>
            <person name="Zhou J."/>
            <person name="Deng J."/>
            <person name="Jiang H."/>
            <person name="Liu Y."/>
            <person name="Qu J."/>
            <person name="Song X.-Z."/>
            <person name="Zhang L."/>
            <person name="Villasana D."/>
            <person name="Johnson A."/>
            <person name="Liu J."/>
            <person name="Liyanage D."/>
            <person name="Lorensuhewa L."/>
            <person name="Robinson T."/>
            <person name="Song A."/>
            <person name="Song B.-B."/>
            <person name="Dinh H."/>
            <person name="Thornton R."/>
            <person name="Coyle M."/>
            <person name="Francisco L."/>
            <person name="Jackson L."/>
            <person name="Javaid M."/>
            <person name="Korchina V."/>
            <person name="Kovar C."/>
            <person name="Mata R."/>
            <person name="Mathew T."/>
            <person name="Ngo R."/>
            <person name="Nguyen L."/>
            <person name="Nguyen N."/>
            <person name="Okwuonu G."/>
            <person name="Ongeri F."/>
            <person name="Pham C."/>
            <person name="Simmons D."/>
            <person name="Wilczek-Boney K."/>
            <person name="Hale W."/>
            <person name="Jakkamsetti A."/>
            <person name="Pham P."/>
            <person name="Ruth R."/>
            <person name="San Lucas F."/>
            <person name="Warren J."/>
            <person name="Zhang J."/>
            <person name="Zhao Z."/>
            <person name="Zhou C."/>
            <person name="Zhu D."/>
            <person name="Lee S."/>
            <person name="Bess C."/>
            <person name="Blankenburg K."/>
            <person name="Forbes L."/>
            <person name="Fu Q."/>
            <person name="Gubbala S."/>
            <person name="Hirani K."/>
            <person name="Jayaseelan J.C."/>
            <person name="Lara F."/>
            <person name="Munidasa M."/>
            <person name="Palculict T."/>
            <person name="Patil S."/>
            <person name="Pu L.-L."/>
            <person name="Saada N."/>
            <person name="Tang L."/>
            <person name="Weissenberger G."/>
            <person name="Zhu Y."/>
            <person name="Hemphill L."/>
            <person name="Shang Y."/>
            <person name="Youmans B."/>
            <person name="Ayvaz T."/>
            <person name="Ross M."/>
            <person name="Santibanez J."/>
            <person name="Aqrawi P."/>
            <person name="Gross S."/>
            <person name="Joshi V."/>
            <person name="Fowler G."/>
            <person name="Nazareth L."/>
            <person name="Reid J."/>
            <person name="Worley K."/>
            <person name="Petrosino J."/>
            <person name="Highlander S."/>
            <person name="Gibbs R."/>
        </authorList>
    </citation>
    <scope>NUCLEOTIDE SEQUENCE [LARGE SCALE GENOMIC DNA]</scope>
    <source>
        <strain evidence="2 3">DSM 15829</strain>
    </source>
</reference>
<protein>
    <recommendedName>
        <fullName evidence="1">EngC GTPase domain-containing protein</fullName>
    </recommendedName>
</protein>
<feature type="domain" description="EngC GTPase" evidence="1">
    <location>
        <begin position="185"/>
        <end position="354"/>
    </location>
</feature>
<dbReference type="InterPro" id="IPR010914">
    <property type="entry name" value="RsgA_GTPase_dom"/>
</dbReference>
<dbReference type="InterPro" id="IPR027417">
    <property type="entry name" value="P-loop_NTPase"/>
</dbReference>
<dbReference type="eggNOG" id="COG1162">
    <property type="taxonomic scope" value="Bacteria"/>
</dbReference>
<accession>F1T4H2</accession>
<dbReference type="Gene3D" id="3.40.50.300">
    <property type="entry name" value="P-loop containing nucleotide triphosphate hydrolases"/>
    <property type="match status" value="1"/>
</dbReference>
<evidence type="ECO:0000313" key="2">
    <source>
        <dbReference type="EMBL" id="EGF23616.1"/>
    </source>
</evidence>
<dbReference type="AlphaFoldDB" id="F1T4H2"/>
<sequence length="434" mass="47180">MRMKSLKHKVAKKVHQKACVDACGAHALHDEETQSVKSVVSSDVLADVDTGISVESPSSTAGLAAFFPSFNDFYVSPDICEAAACEIRTLCSKHHVAEDTLFLGKCISLDRGFPLICTKTATIRCEFSALLTKSKSEKNVVVGDWLIVGIPCNHEMGIMYKILPRVHTVSRWRGDSRAQMQVLAAHVDIVLLVQPFMRAGLDLARIVRTAVIAQDCGCSCAVVCTKVDRVGLSQYKDALMTLSALLATQIEIVVSSQDLHFMESAASYKEFAVEHGIHWGASEILQLVGSKTCAMLLGESGAGKSSLLNLLLKRPVQRIGSTRSKDDSGRHTTVSRQMITLPSAGCIIDCPGLRTLPLMGHEAGLAQTFPLLTVAVEHCKFRNCSHKKEPGCAVRALESSQHVFSGSIDIYVALLDEMNSSAHMLDKDISHRYI</sequence>
<dbReference type="PROSITE" id="PS50936">
    <property type="entry name" value="ENGC_GTPASE"/>
    <property type="match status" value="1"/>
</dbReference>
<dbReference type="InterPro" id="IPR004881">
    <property type="entry name" value="Ribosome_biogen_GTPase_RsgA"/>
</dbReference>
<comment type="caution">
    <text evidence="2">The sequence shown here is derived from an EMBL/GenBank/DDBJ whole genome shotgun (WGS) entry which is preliminary data.</text>
</comment>